<dbReference type="Pfam" id="PF07690">
    <property type="entry name" value="MFS_1"/>
    <property type="match status" value="1"/>
</dbReference>
<comment type="caution">
    <text evidence="8">The sequence shown here is derived from an EMBL/GenBank/DDBJ whole genome shotgun (WGS) entry which is preliminary data.</text>
</comment>
<keyword evidence="4 6" id="KW-1133">Transmembrane helix</keyword>
<dbReference type="SUPFAM" id="SSF103473">
    <property type="entry name" value="MFS general substrate transporter"/>
    <property type="match status" value="1"/>
</dbReference>
<feature type="transmembrane region" description="Helical" evidence="6">
    <location>
        <begin position="27"/>
        <end position="45"/>
    </location>
</feature>
<evidence type="ECO:0000259" key="7">
    <source>
        <dbReference type="PROSITE" id="PS50850"/>
    </source>
</evidence>
<dbReference type="InterPro" id="IPR011701">
    <property type="entry name" value="MFS"/>
</dbReference>
<reference evidence="8 9" key="1">
    <citation type="submission" date="2014-01" db="EMBL/GenBank/DDBJ databases">
        <authorList>
            <person name="Dobos K."/>
            <person name="Lenaerts A."/>
            <person name="Ordway D."/>
            <person name="DeGroote M.A."/>
            <person name="Parker T."/>
            <person name="Sizemore C."/>
            <person name="Tallon L.J."/>
            <person name="Sadzewicz L.K."/>
            <person name="Sengamalay N."/>
            <person name="Fraser C.M."/>
            <person name="Hine E."/>
            <person name="Shefchek K.A."/>
            <person name="Das S.P."/>
            <person name="Tettelin H."/>
        </authorList>
    </citation>
    <scope>NUCLEOTIDE SEQUENCE [LARGE SCALE GENOMIC DNA]</scope>
    <source>
        <strain evidence="8 9">Harvey</strain>
    </source>
</reference>
<keyword evidence="2" id="KW-0813">Transport</keyword>
<dbReference type="InterPro" id="IPR005829">
    <property type="entry name" value="Sugar_transporter_CS"/>
</dbReference>
<dbReference type="Proteomes" id="UP000020681">
    <property type="component" value="Unassembled WGS sequence"/>
</dbReference>
<evidence type="ECO:0000256" key="3">
    <source>
        <dbReference type="ARBA" id="ARBA00022692"/>
    </source>
</evidence>
<keyword evidence="9" id="KW-1185">Reference proteome</keyword>
<dbReference type="InterPro" id="IPR020846">
    <property type="entry name" value="MFS_dom"/>
</dbReference>
<gene>
    <name evidence="8" type="ORF">I551_2367</name>
</gene>
<protein>
    <submittedName>
        <fullName evidence="8">Sugar (And other) transporter family protein</fullName>
    </submittedName>
</protein>
<evidence type="ECO:0000256" key="4">
    <source>
        <dbReference type="ARBA" id="ARBA00022989"/>
    </source>
</evidence>
<feature type="domain" description="Major facilitator superfamily (MFS) profile" evidence="7">
    <location>
        <begin position="1"/>
        <end position="102"/>
    </location>
</feature>
<dbReference type="PANTHER" id="PTHR42718:SF9">
    <property type="entry name" value="MAJOR FACILITATOR SUPERFAMILY MULTIDRUG TRANSPORTER MFSC"/>
    <property type="match status" value="1"/>
</dbReference>
<dbReference type="EMBL" id="JAOL01000094">
    <property type="protein sequence ID" value="EUA91211.1"/>
    <property type="molecule type" value="Genomic_DNA"/>
</dbReference>
<dbReference type="PROSITE" id="PS50850">
    <property type="entry name" value="MFS"/>
    <property type="match status" value="1"/>
</dbReference>
<evidence type="ECO:0000256" key="5">
    <source>
        <dbReference type="ARBA" id="ARBA00023136"/>
    </source>
</evidence>
<organism evidence="8 9">
    <name type="scientific">Mycobacterium ulcerans str. Harvey</name>
    <dbReference type="NCBI Taxonomy" id="1299332"/>
    <lineage>
        <taxon>Bacteria</taxon>
        <taxon>Bacillati</taxon>
        <taxon>Actinomycetota</taxon>
        <taxon>Actinomycetes</taxon>
        <taxon>Mycobacteriales</taxon>
        <taxon>Mycobacteriaceae</taxon>
        <taxon>Mycobacterium</taxon>
        <taxon>Mycobacterium ulcerans group</taxon>
    </lineage>
</organism>
<proteinExistence type="predicted"/>
<dbReference type="PANTHER" id="PTHR42718">
    <property type="entry name" value="MAJOR FACILITATOR SUPERFAMILY MULTIDRUG TRANSPORTER MFSC"/>
    <property type="match status" value="1"/>
</dbReference>
<evidence type="ECO:0000313" key="8">
    <source>
        <dbReference type="EMBL" id="EUA91211.1"/>
    </source>
</evidence>
<dbReference type="InterPro" id="IPR036259">
    <property type="entry name" value="MFS_trans_sf"/>
</dbReference>
<evidence type="ECO:0000313" key="9">
    <source>
        <dbReference type="Proteomes" id="UP000020681"/>
    </source>
</evidence>
<evidence type="ECO:0000256" key="1">
    <source>
        <dbReference type="ARBA" id="ARBA00004651"/>
    </source>
</evidence>
<evidence type="ECO:0000256" key="6">
    <source>
        <dbReference type="SAM" id="Phobius"/>
    </source>
</evidence>
<feature type="transmembrane region" description="Helical" evidence="6">
    <location>
        <begin position="57"/>
        <end position="79"/>
    </location>
</feature>
<evidence type="ECO:0000256" key="2">
    <source>
        <dbReference type="ARBA" id="ARBA00022448"/>
    </source>
</evidence>
<sequence>MIFLDAFIVNVALPDIQNTFGVGEDGLQWVVAAYSLGMAVFIMSAATLADRYGRRRWYLMGIVLFTLGSIACGLAPSIAMPTAARGFRVSVRQRSASLHWHW</sequence>
<name>A0ABP3ANH1_MYCUL</name>
<dbReference type="PROSITE" id="PS00216">
    <property type="entry name" value="SUGAR_TRANSPORT_1"/>
    <property type="match status" value="1"/>
</dbReference>
<keyword evidence="3 6" id="KW-0812">Transmembrane</keyword>
<accession>A0ABP3ANH1</accession>
<dbReference type="Gene3D" id="1.20.1720.10">
    <property type="entry name" value="Multidrug resistance protein D"/>
    <property type="match status" value="1"/>
</dbReference>
<keyword evidence="5 6" id="KW-0472">Membrane</keyword>
<comment type="subcellular location">
    <subcellularLocation>
        <location evidence="1">Cell membrane</location>
        <topology evidence="1">Multi-pass membrane protein</topology>
    </subcellularLocation>
</comment>